<dbReference type="RefSeq" id="XP_030620969.1">
    <property type="nucleotide sequence ID" value="XM_030765109.1"/>
</dbReference>
<keyword evidence="4" id="KW-0689">Ribosomal protein</keyword>
<keyword evidence="5" id="KW-0496">Mitochondrion</keyword>
<feature type="domain" description="Large ribosomal subunit protein mL46 N-terminal" evidence="9">
    <location>
        <begin position="50"/>
        <end position="151"/>
    </location>
</feature>
<dbReference type="PANTHER" id="PTHR13124">
    <property type="entry name" value="39S RIBOSOMAL PROTEIN L46, MITOCHONDRIAL PRECURSOR-RELATED"/>
    <property type="match status" value="1"/>
</dbReference>
<evidence type="ECO:0000256" key="6">
    <source>
        <dbReference type="ARBA" id="ARBA00023274"/>
    </source>
</evidence>
<gene>
    <name evidence="11" type="primary">mrpl46</name>
</gene>
<evidence type="ECO:0000256" key="2">
    <source>
        <dbReference type="ARBA" id="ARBA00009070"/>
    </source>
</evidence>
<dbReference type="Gene3D" id="3.90.79.10">
    <property type="entry name" value="Nucleoside Triphosphate Pyrophosphohydrolase"/>
    <property type="match status" value="1"/>
</dbReference>
<dbReference type="PANTHER" id="PTHR13124:SF12">
    <property type="entry name" value="LARGE RIBOSOMAL SUBUNIT PROTEIN ML46"/>
    <property type="match status" value="1"/>
</dbReference>
<dbReference type="AlphaFoldDB" id="A0A6J2ULN0"/>
<dbReference type="InterPro" id="IPR021757">
    <property type="entry name" value="Ribosomal_mL46_N"/>
</dbReference>
<evidence type="ECO:0000256" key="4">
    <source>
        <dbReference type="ARBA" id="ARBA00022980"/>
    </source>
</evidence>
<name>A0A6J2ULN0_CHACN</name>
<evidence type="ECO:0000259" key="9">
    <source>
        <dbReference type="Pfam" id="PF11788"/>
    </source>
</evidence>
<dbReference type="FunFam" id="3.90.79.10:FF:000018">
    <property type="entry name" value="39S ribosomal protein L46, mitochondrial"/>
    <property type="match status" value="1"/>
</dbReference>
<dbReference type="InterPro" id="IPR040008">
    <property type="entry name" value="Ribosomal_mL46"/>
</dbReference>
<dbReference type="CTD" id="26589"/>
<keyword evidence="10" id="KW-1185">Reference proteome</keyword>
<keyword evidence="6" id="KW-0687">Ribonucleoprotein</keyword>
<protein>
    <recommendedName>
        <fullName evidence="7">Large ribosomal subunit protein mL46</fullName>
    </recommendedName>
    <alternativeName>
        <fullName evidence="8">39S ribosomal protein L46, mitochondrial</fullName>
    </alternativeName>
</protein>
<dbReference type="GO" id="GO:0005743">
    <property type="term" value="C:mitochondrial inner membrane"/>
    <property type="evidence" value="ECO:0007669"/>
    <property type="project" value="UniProtKB-ARBA"/>
</dbReference>
<dbReference type="OrthoDB" id="194611at2759"/>
<dbReference type="CDD" id="cd04661">
    <property type="entry name" value="NUDIX_MRP_L46"/>
    <property type="match status" value="1"/>
</dbReference>
<comment type="similarity">
    <text evidence="2">Belongs to the mitochondrion-specific ribosomal protein mL46 family.</text>
</comment>
<evidence type="ECO:0000256" key="3">
    <source>
        <dbReference type="ARBA" id="ARBA00022946"/>
    </source>
</evidence>
<evidence type="ECO:0000256" key="8">
    <source>
        <dbReference type="ARBA" id="ARBA00035534"/>
    </source>
</evidence>
<organism evidence="10 11">
    <name type="scientific">Chanos chanos</name>
    <name type="common">Milkfish</name>
    <name type="synonym">Mugil chanos</name>
    <dbReference type="NCBI Taxonomy" id="29144"/>
    <lineage>
        <taxon>Eukaryota</taxon>
        <taxon>Metazoa</taxon>
        <taxon>Chordata</taxon>
        <taxon>Craniata</taxon>
        <taxon>Vertebrata</taxon>
        <taxon>Euteleostomi</taxon>
        <taxon>Actinopterygii</taxon>
        <taxon>Neopterygii</taxon>
        <taxon>Teleostei</taxon>
        <taxon>Ostariophysi</taxon>
        <taxon>Gonorynchiformes</taxon>
        <taxon>Chanidae</taxon>
        <taxon>Chanos</taxon>
    </lineage>
</organism>
<dbReference type="InterPro" id="IPR033650">
    <property type="entry name" value="Ribosomal_mL46_NUDIX"/>
</dbReference>
<accession>A0A6J2ULN0</accession>
<dbReference type="Pfam" id="PF11788">
    <property type="entry name" value="MRP-L46"/>
    <property type="match status" value="1"/>
</dbReference>
<keyword evidence="3" id="KW-0809">Transit peptide</keyword>
<dbReference type="Proteomes" id="UP000504632">
    <property type="component" value="Chromosome 2"/>
</dbReference>
<reference evidence="11" key="1">
    <citation type="submission" date="2025-08" db="UniProtKB">
        <authorList>
            <consortium name="RefSeq"/>
        </authorList>
    </citation>
    <scope>IDENTIFICATION</scope>
</reference>
<evidence type="ECO:0000313" key="10">
    <source>
        <dbReference type="Proteomes" id="UP000504632"/>
    </source>
</evidence>
<sequence length="287" mass="33074">MAAPYLRCVNGPLWKFFRSGVIFTPIRNISLNQFCRSAHKLKNETVSSPWRLYAAVCLQRLPIVSQERSPIEEQFLDLMHQMELERSLLADHELRLLEDAERMSRKQEEDYDSDEEEDYAGQDIVTAQDLEDTWEQKLKQFQPASREKSADKTELSSSNRCLGDNLVLLVKQSVGGEKIWLLPQLQWETGETLKQTAERALARLPGADLKATFLGNAPCGFYKYKFPKDIQTESCVGAKVFFFKALLSVSSHSPLEKDSFIWVKKSELPEYLKPEYLKQVNRFIISL</sequence>
<dbReference type="GeneID" id="115804597"/>
<evidence type="ECO:0000256" key="5">
    <source>
        <dbReference type="ARBA" id="ARBA00023128"/>
    </source>
</evidence>
<evidence type="ECO:0000313" key="11">
    <source>
        <dbReference type="RefSeq" id="XP_030620969.1"/>
    </source>
</evidence>
<dbReference type="InParanoid" id="A0A6J2ULN0"/>
<dbReference type="InterPro" id="IPR015797">
    <property type="entry name" value="NUDIX_hydrolase-like_dom_sf"/>
</dbReference>
<evidence type="ECO:0000256" key="1">
    <source>
        <dbReference type="ARBA" id="ARBA00004173"/>
    </source>
</evidence>
<evidence type="ECO:0000256" key="7">
    <source>
        <dbReference type="ARBA" id="ARBA00035190"/>
    </source>
</evidence>
<proteinExistence type="inferred from homology"/>
<dbReference type="GO" id="GO:0003735">
    <property type="term" value="F:structural constituent of ribosome"/>
    <property type="evidence" value="ECO:0007669"/>
    <property type="project" value="InterPro"/>
</dbReference>
<comment type="subcellular location">
    <subcellularLocation>
        <location evidence="1">Mitochondrion</location>
    </subcellularLocation>
</comment>
<dbReference type="SUPFAM" id="SSF55811">
    <property type="entry name" value="Nudix"/>
    <property type="match status" value="1"/>
</dbReference>
<dbReference type="GO" id="GO:0005762">
    <property type="term" value="C:mitochondrial large ribosomal subunit"/>
    <property type="evidence" value="ECO:0007669"/>
    <property type="project" value="TreeGrafter"/>
</dbReference>